<proteinExistence type="predicted"/>
<dbReference type="InterPro" id="IPR052509">
    <property type="entry name" value="Metal_resp_DNA-bind_regulator"/>
</dbReference>
<name>A0A143PIT8_LUTPR</name>
<dbReference type="SUPFAM" id="SSF46785">
    <property type="entry name" value="Winged helix' DNA-binding domain"/>
    <property type="match status" value="1"/>
</dbReference>
<sequence>MPPLPLLQGTLDLLVLRCLTGGPLHSYAIATLIREHTAGDLCIEEGALYQALHRLFAQGLLEAEWGPTENNRRARYYTVTAAGRKRLREDTGHWRRYVRAIDAVLQGT</sequence>
<dbReference type="Gene3D" id="1.10.10.10">
    <property type="entry name" value="Winged helix-like DNA-binding domain superfamily/Winged helix DNA-binding domain"/>
    <property type="match status" value="1"/>
</dbReference>
<dbReference type="STRING" id="1855912.LuPra_01677"/>
<dbReference type="InterPro" id="IPR017799">
    <property type="entry name" value="Tscrpt_reg_PadR_acidobac-type"/>
</dbReference>
<dbReference type="PANTHER" id="PTHR33169:SF14">
    <property type="entry name" value="TRANSCRIPTIONAL REGULATOR RV3488"/>
    <property type="match status" value="1"/>
</dbReference>
<dbReference type="InterPro" id="IPR036390">
    <property type="entry name" value="WH_DNA-bd_sf"/>
</dbReference>
<gene>
    <name evidence="2" type="ORF">LuPra_01677</name>
</gene>
<reference evidence="3" key="2">
    <citation type="submission" date="2016-04" db="EMBL/GenBank/DDBJ databases">
        <title>First Complete Genome Sequence of a Subdivision 6 Acidobacterium.</title>
        <authorList>
            <person name="Huang S."/>
            <person name="Vieira S."/>
            <person name="Bunk B."/>
            <person name="Riedel T."/>
            <person name="Sproeer C."/>
            <person name="Overmann J."/>
        </authorList>
    </citation>
    <scope>NUCLEOTIDE SEQUENCE [LARGE SCALE GENOMIC DNA]</scope>
    <source>
        <strain evidence="3">DSM 100886 HEG_-6_39</strain>
    </source>
</reference>
<evidence type="ECO:0000313" key="3">
    <source>
        <dbReference type="Proteomes" id="UP000076079"/>
    </source>
</evidence>
<dbReference type="PANTHER" id="PTHR33169">
    <property type="entry name" value="PADR-FAMILY TRANSCRIPTIONAL REGULATOR"/>
    <property type="match status" value="1"/>
</dbReference>
<dbReference type="KEGG" id="abac:LuPra_01677"/>
<dbReference type="EMBL" id="CP015136">
    <property type="protein sequence ID" value="AMY08477.1"/>
    <property type="molecule type" value="Genomic_DNA"/>
</dbReference>
<dbReference type="Proteomes" id="UP000076079">
    <property type="component" value="Chromosome"/>
</dbReference>
<evidence type="ECO:0000313" key="2">
    <source>
        <dbReference type="EMBL" id="AMY08477.1"/>
    </source>
</evidence>
<accession>A0A143PIT8</accession>
<dbReference type="OrthoDB" id="122286at2"/>
<dbReference type="InterPro" id="IPR005149">
    <property type="entry name" value="Tscrpt_reg_PadR_N"/>
</dbReference>
<dbReference type="AlphaFoldDB" id="A0A143PIT8"/>
<dbReference type="NCBIfam" id="TIGR03433">
    <property type="entry name" value="padR_acidobact"/>
    <property type="match status" value="1"/>
</dbReference>
<dbReference type="Pfam" id="PF03551">
    <property type="entry name" value="PadR"/>
    <property type="match status" value="1"/>
</dbReference>
<dbReference type="RefSeq" id="WP_110170317.1">
    <property type="nucleotide sequence ID" value="NZ_CP015136.1"/>
</dbReference>
<protein>
    <submittedName>
        <fullName evidence="2">Lineage-specific thermal regulator protein</fullName>
    </submittedName>
</protein>
<keyword evidence="3" id="KW-1185">Reference proteome</keyword>
<dbReference type="InterPro" id="IPR036388">
    <property type="entry name" value="WH-like_DNA-bd_sf"/>
</dbReference>
<organism evidence="2 3">
    <name type="scientific">Luteitalea pratensis</name>
    <dbReference type="NCBI Taxonomy" id="1855912"/>
    <lineage>
        <taxon>Bacteria</taxon>
        <taxon>Pseudomonadati</taxon>
        <taxon>Acidobacteriota</taxon>
        <taxon>Vicinamibacteria</taxon>
        <taxon>Vicinamibacterales</taxon>
        <taxon>Vicinamibacteraceae</taxon>
        <taxon>Luteitalea</taxon>
    </lineage>
</organism>
<reference evidence="2 3" key="1">
    <citation type="journal article" date="2016" name="Genome Announc.">
        <title>First Complete Genome Sequence of a Subdivision 6 Acidobacterium Strain.</title>
        <authorList>
            <person name="Huang S."/>
            <person name="Vieira S."/>
            <person name="Bunk B."/>
            <person name="Riedel T."/>
            <person name="Sproer C."/>
            <person name="Overmann J."/>
        </authorList>
    </citation>
    <scope>NUCLEOTIDE SEQUENCE [LARGE SCALE GENOMIC DNA]</scope>
    <source>
        <strain evidence="3">DSM 100886 HEG_-6_39</strain>
    </source>
</reference>
<feature type="domain" description="Transcription regulator PadR N-terminal" evidence="1">
    <location>
        <begin position="15"/>
        <end position="89"/>
    </location>
</feature>
<evidence type="ECO:0000259" key="1">
    <source>
        <dbReference type="Pfam" id="PF03551"/>
    </source>
</evidence>